<evidence type="ECO:0000256" key="1">
    <source>
        <dbReference type="SAM" id="Phobius"/>
    </source>
</evidence>
<feature type="domain" description="CHASE3" evidence="2">
    <location>
        <begin position="41"/>
        <end position="87"/>
    </location>
</feature>
<dbReference type="AlphaFoldDB" id="A0A1V1PCQ6"/>
<dbReference type="InterPro" id="IPR007891">
    <property type="entry name" value="CHASE3"/>
</dbReference>
<sequence length="88" mass="9920">MEFNKLTLRSKILIGGLSPLIFLLFTGVMSIMSIDSIVETNSRVIFTHEIIQHINDAMKAVVDMETGMRGFLLSGKDQFLEPYKNGKK</sequence>
<proteinExistence type="predicted"/>
<evidence type="ECO:0000259" key="2">
    <source>
        <dbReference type="Pfam" id="PF05227"/>
    </source>
</evidence>
<accession>A0A1V1PCQ6</accession>
<keyword evidence="1" id="KW-0812">Transmembrane</keyword>
<protein>
    <recommendedName>
        <fullName evidence="2">CHASE3 domain-containing protein</fullName>
    </recommendedName>
</protein>
<dbReference type="Pfam" id="PF05227">
    <property type="entry name" value="CHASE3"/>
    <property type="match status" value="1"/>
</dbReference>
<comment type="caution">
    <text evidence="3">The sequence shown here is derived from an EMBL/GenBank/DDBJ whole genome shotgun (WGS) entry which is preliminary data.</text>
</comment>
<evidence type="ECO:0000313" key="3">
    <source>
        <dbReference type="EMBL" id="ETR72631.1"/>
    </source>
</evidence>
<dbReference type="EMBL" id="ATBP01000128">
    <property type="protein sequence ID" value="ETR72631.1"/>
    <property type="molecule type" value="Genomic_DNA"/>
</dbReference>
<dbReference type="Proteomes" id="UP000189670">
    <property type="component" value="Unassembled WGS sequence"/>
</dbReference>
<organism evidence="3 4">
    <name type="scientific">Candidatus Magnetoglobus multicellularis str. Araruama</name>
    <dbReference type="NCBI Taxonomy" id="890399"/>
    <lineage>
        <taxon>Bacteria</taxon>
        <taxon>Pseudomonadati</taxon>
        <taxon>Thermodesulfobacteriota</taxon>
        <taxon>Desulfobacteria</taxon>
        <taxon>Desulfobacterales</taxon>
        <taxon>Desulfobacteraceae</taxon>
        <taxon>Candidatus Magnetoglobus</taxon>
    </lineage>
</organism>
<keyword evidence="1" id="KW-1133">Transmembrane helix</keyword>
<reference evidence="4" key="1">
    <citation type="submission" date="2012-11" db="EMBL/GenBank/DDBJ databases">
        <authorList>
            <person name="Lucero-Rivera Y.E."/>
            <person name="Tovar-Ramirez D."/>
        </authorList>
    </citation>
    <scope>NUCLEOTIDE SEQUENCE [LARGE SCALE GENOMIC DNA]</scope>
    <source>
        <strain evidence="4">Araruama</strain>
    </source>
</reference>
<feature type="transmembrane region" description="Helical" evidence="1">
    <location>
        <begin position="12"/>
        <end position="34"/>
    </location>
</feature>
<evidence type="ECO:0000313" key="4">
    <source>
        <dbReference type="Proteomes" id="UP000189670"/>
    </source>
</evidence>
<keyword evidence="1" id="KW-0472">Membrane</keyword>
<name>A0A1V1PCQ6_9BACT</name>
<gene>
    <name evidence="3" type="ORF">OMM_07406</name>
</gene>
<dbReference type="CDD" id="cd19410">
    <property type="entry name" value="HK9-like_sensor"/>
    <property type="match status" value="1"/>
</dbReference>